<sequence>MKEIFDAYVKAMNDGNIDEVMTLMAENVSLINFRYRPVSPISNSRDLLRAYITESIIEQNGQIFPIDFSETDNRIEGKVEVRSDRITKAGFERIIGFEKFTIENAKITQFEFQMDLSDETTCGFLEFVKNLEANRPK</sequence>
<evidence type="ECO:0000313" key="1">
    <source>
        <dbReference type="EMBL" id="GGD69392.1"/>
    </source>
</evidence>
<dbReference type="AlphaFoldDB" id="A0A917DTG6"/>
<name>A0A917DTG6_9BACT</name>
<accession>A0A917DTG6</accession>
<evidence type="ECO:0000313" key="2">
    <source>
        <dbReference type="Proteomes" id="UP000609064"/>
    </source>
</evidence>
<comment type="caution">
    <text evidence="1">The sequence shown here is derived from an EMBL/GenBank/DDBJ whole genome shotgun (WGS) entry which is preliminary data.</text>
</comment>
<reference evidence="1" key="1">
    <citation type="journal article" date="2014" name="Int. J. Syst. Evol. Microbiol.">
        <title>Complete genome sequence of Corynebacterium casei LMG S-19264T (=DSM 44701T), isolated from a smear-ripened cheese.</title>
        <authorList>
            <consortium name="US DOE Joint Genome Institute (JGI-PGF)"/>
            <person name="Walter F."/>
            <person name="Albersmeier A."/>
            <person name="Kalinowski J."/>
            <person name="Ruckert C."/>
        </authorList>
    </citation>
    <scope>NUCLEOTIDE SEQUENCE</scope>
    <source>
        <strain evidence="1">CGMCC 1.15958</strain>
    </source>
</reference>
<dbReference type="InterPro" id="IPR032710">
    <property type="entry name" value="NTF2-like_dom_sf"/>
</dbReference>
<organism evidence="1 2">
    <name type="scientific">Emticicia aquatilis</name>
    <dbReference type="NCBI Taxonomy" id="1537369"/>
    <lineage>
        <taxon>Bacteria</taxon>
        <taxon>Pseudomonadati</taxon>
        <taxon>Bacteroidota</taxon>
        <taxon>Cytophagia</taxon>
        <taxon>Cytophagales</taxon>
        <taxon>Leadbetterellaceae</taxon>
        <taxon>Emticicia</taxon>
    </lineage>
</organism>
<gene>
    <name evidence="1" type="ORF">GCM10011514_36880</name>
</gene>
<dbReference type="Gene3D" id="3.10.450.50">
    <property type="match status" value="1"/>
</dbReference>
<dbReference type="SUPFAM" id="SSF54427">
    <property type="entry name" value="NTF2-like"/>
    <property type="match status" value="1"/>
</dbReference>
<proteinExistence type="predicted"/>
<dbReference type="RefSeq" id="WP_188768120.1">
    <property type="nucleotide sequence ID" value="NZ_BMKK01000008.1"/>
</dbReference>
<dbReference type="EMBL" id="BMKK01000008">
    <property type="protein sequence ID" value="GGD69392.1"/>
    <property type="molecule type" value="Genomic_DNA"/>
</dbReference>
<dbReference type="Proteomes" id="UP000609064">
    <property type="component" value="Unassembled WGS sequence"/>
</dbReference>
<protein>
    <submittedName>
        <fullName evidence="1">Uncharacterized protein</fullName>
    </submittedName>
</protein>
<keyword evidence="2" id="KW-1185">Reference proteome</keyword>
<reference evidence="1" key="2">
    <citation type="submission" date="2020-09" db="EMBL/GenBank/DDBJ databases">
        <authorList>
            <person name="Sun Q."/>
            <person name="Zhou Y."/>
        </authorList>
    </citation>
    <scope>NUCLEOTIDE SEQUENCE</scope>
    <source>
        <strain evidence="1">CGMCC 1.15958</strain>
    </source>
</reference>